<feature type="domain" description="PAS" evidence="9">
    <location>
        <begin position="225"/>
        <end position="289"/>
    </location>
</feature>
<dbReference type="InterPro" id="IPR036457">
    <property type="entry name" value="PPM-type-like_dom_sf"/>
</dbReference>
<dbReference type="Gene3D" id="3.60.40.10">
    <property type="entry name" value="PPM-type phosphatase domain"/>
    <property type="match status" value="1"/>
</dbReference>
<dbReference type="SMART" id="SM00065">
    <property type="entry name" value="GAF"/>
    <property type="match status" value="1"/>
</dbReference>
<dbReference type="Pfam" id="PF07228">
    <property type="entry name" value="SpoIIE"/>
    <property type="match status" value="1"/>
</dbReference>
<dbReference type="SMART" id="SM00331">
    <property type="entry name" value="PP2C_SIG"/>
    <property type="match status" value="1"/>
</dbReference>
<keyword evidence="4" id="KW-0378">Hydrolase</keyword>
<dbReference type="EMBL" id="BAABHS010000012">
    <property type="protein sequence ID" value="GAA4968247.1"/>
    <property type="molecule type" value="Genomic_DNA"/>
</dbReference>
<evidence type="ECO:0000259" key="8">
    <source>
        <dbReference type="SMART" id="SM00065"/>
    </source>
</evidence>
<dbReference type="Pfam" id="PF17203">
    <property type="entry name" value="sCache_3_2"/>
    <property type="match status" value="1"/>
</dbReference>
<keyword evidence="2" id="KW-1003">Cell membrane</keyword>
<dbReference type="InterPro" id="IPR029016">
    <property type="entry name" value="GAF-like_dom_sf"/>
</dbReference>
<feature type="domain" description="GAF" evidence="8">
    <location>
        <begin position="349"/>
        <end position="520"/>
    </location>
</feature>
<dbReference type="Gene3D" id="3.30.565.10">
    <property type="entry name" value="Histidine kinase-like ATPase, C-terminal domain"/>
    <property type="match status" value="1"/>
</dbReference>
<evidence type="ECO:0000256" key="4">
    <source>
        <dbReference type="ARBA" id="ARBA00022801"/>
    </source>
</evidence>
<evidence type="ECO:0000256" key="1">
    <source>
        <dbReference type="ARBA" id="ARBA00004651"/>
    </source>
</evidence>
<dbReference type="SUPFAM" id="SSF81606">
    <property type="entry name" value="PP2C-like"/>
    <property type="match status" value="1"/>
</dbReference>
<gene>
    <name evidence="11" type="ORF">GCM10023205_36670</name>
</gene>
<dbReference type="SUPFAM" id="SSF55874">
    <property type="entry name" value="ATPase domain of HSP90 chaperone/DNA topoisomerase II/histidine kinase"/>
    <property type="match status" value="1"/>
</dbReference>
<evidence type="ECO:0000259" key="9">
    <source>
        <dbReference type="SMART" id="SM00091"/>
    </source>
</evidence>
<dbReference type="InterPro" id="IPR033463">
    <property type="entry name" value="sCache_3"/>
</dbReference>
<sequence length="915" mass="97079">MIGRSRQPRAPRSRHPRSIAGQVFLLQAVVVVLLVAGAAVALVLQALRDSDRDARHRTLAAAESFANAPGTAAALSSADPSATLQPAAEAARQGADIDFIIVLGKDGTRLTHPDPRLIGQRSLDPHLQEALTREQAITTTYPTDRGRAVVTSVPLHDAQGNPLGLVAAGLTVERVNGMFTDRMPLVLGGAAAALALTAGGTALVSRRLRRQTRGLGPAEITRMYEHHDAVLHAVREGILIIGDDGTILLSNDEARRLLGVPELDGRAIAELGLDPGLASLLQSDRPASDEVHTAGERLLAVNKRPTAPYGSAGSVVTIRDSTELQALAGRAEITRGRLNLLYEAGLRIGTTLDIARTADELAEVGTPRFADIVTVDLLDAVLTGEEPSRNRTRMRRVAARWAPGSDAPPLHPTGDMIEFGPTTPMATALISGRAVRRADLTAGDDWRAQDPDRARGLLSAGVHSLISVPLQARGVVLGLASFWRGPESPPFEEDDVSFAEELAARAAVAIDNARRYTREHTMAVTLQRSLLPGGLPEQGALEAAYRYLPAQAGVGGDWFDVIALPGARVALVVGDVVGHGLYAAATMGRLRTAVHNFSGLDLPPDEMLGHLDDLVSSIDRDRSAHDDDPDPAQITGATCLYAVYDPVSGRVTIARAGHLGPALVTPDGNVSFPDVPVSLPLGLNGSLPIESVDLVLPEGSRLVFYTDGLVEDRSRDLDAGLRMLASALFAAGPDADPEHTCETVIDAMVGPKSSDDIALLVARTHVVDADRVAVWDVPPDPAAVAAVRARSARRLAEWGLADIAFNAELILSELVTNAIRYGSAPIQVRLIHDRRLICEVSDAGSTAPHLRRAATTDEGGRGLFLVAKFAARWGTRYTAQGKVIWAELPLQEGSGPSGEDIADALLDQWDDAETW</sequence>
<evidence type="ECO:0000256" key="7">
    <source>
        <dbReference type="SAM" id="Phobius"/>
    </source>
</evidence>
<dbReference type="InterPro" id="IPR003018">
    <property type="entry name" value="GAF"/>
</dbReference>
<dbReference type="InterPro" id="IPR003594">
    <property type="entry name" value="HATPase_dom"/>
</dbReference>
<dbReference type="Gene3D" id="3.30.450.40">
    <property type="match status" value="1"/>
</dbReference>
<proteinExistence type="predicted"/>
<keyword evidence="3 7" id="KW-0812">Transmembrane</keyword>
<evidence type="ECO:0000256" key="5">
    <source>
        <dbReference type="ARBA" id="ARBA00022989"/>
    </source>
</evidence>
<dbReference type="PANTHER" id="PTHR43156:SF2">
    <property type="entry name" value="STAGE II SPORULATION PROTEIN E"/>
    <property type="match status" value="1"/>
</dbReference>
<evidence type="ECO:0000259" key="10">
    <source>
        <dbReference type="SMART" id="SM00331"/>
    </source>
</evidence>
<comment type="subcellular location">
    <subcellularLocation>
        <location evidence="1">Cell membrane</location>
        <topology evidence="1">Multi-pass membrane protein</topology>
    </subcellularLocation>
</comment>
<dbReference type="Pfam" id="PF01590">
    <property type="entry name" value="GAF"/>
    <property type="match status" value="1"/>
</dbReference>
<dbReference type="SUPFAM" id="SSF55781">
    <property type="entry name" value="GAF domain-like"/>
    <property type="match status" value="1"/>
</dbReference>
<dbReference type="InterPro" id="IPR000014">
    <property type="entry name" value="PAS"/>
</dbReference>
<dbReference type="InterPro" id="IPR029151">
    <property type="entry name" value="Sensor-like_sf"/>
</dbReference>
<evidence type="ECO:0000256" key="2">
    <source>
        <dbReference type="ARBA" id="ARBA00022475"/>
    </source>
</evidence>
<dbReference type="CDD" id="cd18773">
    <property type="entry name" value="PDC1_HK_sensor"/>
    <property type="match status" value="1"/>
</dbReference>
<evidence type="ECO:0000256" key="3">
    <source>
        <dbReference type="ARBA" id="ARBA00022692"/>
    </source>
</evidence>
<dbReference type="InterPro" id="IPR001932">
    <property type="entry name" value="PPM-type_phosphatase-like_dom"/>
</dbReference>
<dbReference type="Gene3D" id="3.30.450.20">
    <property type="entry name" value="PAS domain"/>
    <property type="match status" value="2"/>
</dbReference>
<keyword evidence="6 7" id="KW-0472">Membrane</keyword>
<evidence type="ECO:0000313" key="12">
    <source>
        <dbReference type="Proteomes" id="UP001500466"/>
    </source>
</evidence>
<dbReference type="InterPro" id="IPR052016">
    <property type="entry name" value="Bact_Sigma-Reg"/>
</dbReference>
<dbReference type="PANTHER" id="PTHR43156">
    <property type="entry name" value="STAGE II SPORULATION PROTEIN E-RELATED"/>
    <property type="match status" value="1"/>
</dbReference>
<protein>
    <submittedName>
        <fullName evidence="11">SpoIIE family protein phosphatase/ATP-binding protein</fullName>
    </submittedName>
</protein>
<evidence type="ECO:0000256" key="6">
    <source>
        <dbReference type="ARBA" id="ARBA00023136"/>
    </source>
</evidence>
<feature type="transmembrane region" description="Helical" evidence="7">
    <location>
        <begin position="21"/>
        <end position="47"/>
    </location>
</feature>
<dbReference type="CDD" id="cd16936">
    <property type="entry name" value="HATPase_RsbW-like"/>
    <property type="match status" value="1"/>
</dbReference>
<dbReference type="InterPro" id="IPR036890">
    <property type="entry name" value="HATPase_C_sf"/>
</dbReference>
<organism evidence="11 12">
    <name type="scientific">Yinghuangia aomiensis</name>
    <dbReference type="NCBI Taxonomy" id="676205"/>
    <lineage>
        <taxon>Bacteria</taxon>
        <taxon>Bacillati</taxon>
        <taxon>Actinomycetota</taxon>
        <taxon>Actinomycetes</taxon>
        <taxon>Kitasatosporales</taxon>
        <taxon>Streptomycetaceae</taxon>
        <taxon>Yinghuangia</taxon>
    </lineage>
</organism>
<keyword evidence="5 7" id="KW-1133">Transmembrane helix</keyword>
<dbReference type="SMART" id="SM00091">
    <property type="entry name" value="PAS"/>
    <property type="match status" value="1"/>
</dbReference>
<dbReference type="Proteomes" id="UP001500466">
    <property type="component" value="Unassembled WGS sequence"/>
</dbReference>
<dbReference type="RefSeq" id="WP_345676599.1">
    <property type="nucleotide sequence ID" value="NZ_BAABHS010000012.1"/>
</dbReference>
<feature type="domain" description="PPM-type phosphatase" evidence="10">
    <location>
        <begin position="541"/>
        <end position="764"/>
    </location>
</feature>
<name>A0ABP9HDF9_9ACTN</name>
<dbReference type="Pfam" id="PF13581">
    <property type="entry name" value="HATPase_c_2"/>
    <property type="match status" value="1"/>
</dbReference>
<accession>A0ABP9HDF9</accession>
<keyword evidence="12" id="KW-1185">Reference proteome</keyword>
<dbReference type="SUPFAM" id="SSF103190">
    <property type="entry name" value="Sensory domain-like"/>
    <property type="match status" value="1"/>
</dbReference>
<reference evidence="12" key="1">
    <citation type="journal article" date="2019" name="Int. J. Syst. Evol. Microbiol.">
        <title>The Global Catalogue of Microorganisms (GCM) 10K type strain sequencing project: providing services to taxonomists for standard genome sequencing and annotation.</title>
        <authorList>
            <consortium name="The Broad Institute Genomics Platform"/>
            <consortium name="The Broad Institute Genome Sequencing Center for Infectious Disease"/>
            <person name="Wu L."/>
            <person name="Ma J."/>
        </authorList>
    </citation>
    <scope>NUCLEOTIDE SEQUENCE [LARGE SCALE GENOMIC DNA]</scope>
    <source>
        <strain evidence="12">JCM 17986</strain>
    </source>
</reference>
<comment type="caution">
    <text evidence="11">The sequence shown here is derived from an EMBL/GenBank/DDBJ whole genome shotgun (WGS) entry which is preliminary data.</text>
</comment>
<evidence type="ECO:0000313" key="11">
    <source>
        <dbReference type="EMBL" id="GAA4968247.1"/>
    </source>
</evidence>